<evidence type="ECO:0000256" key="3">
    <source>
        <dbReference type="ARBA" id="ARBA00023054"/>
    </source>
</evidence>
<keyword evidence="6" id="KW-0132">Cell division</keyword>
<dbReference type="RefSeq" id="WP_057799808.1">
    <property type="nucleotide sequence ID" value="NZ_BJZZ01000021.1"/>
</dbReference>
<dbReference type="AlphaFoldDB" id="A0A0R2NFZ7"/>
<dbReference type="GO" id="GO:0000921">
    <property type="term" value="P:septin ring assembly"/>
    <property type="evidence" value="ECO:0007669"/>
    <property type="project" value="InterPro"/>
</dbReference>
<feature type="coiled-coil region" evidence="6">
    <location>
        <begin position="456"/>
        <end position="490"/>
    </location>
</feature>
<evidence type="ECO:0000313" key="9">
    <source>
        <dbReference type="Proteomes" id="UP000051249"/>
    </source>
</evidence>
<keyword evidence="3 6" id="KW-0175">Coiled coil</keyword>
<feature type="coiled-coil region" evidence="6">
    <location>
        <begin position="342"/>
        <end position="404"/>
    </location>
</feature>
<sequence>MIKVLIGIIVVAILIYIGIVAYQRYLLKQISSLVERKDQVSDLPVKNKIDEVGSLKLAGSSLEGYTKLTNDYKAVTTKRLPEIDDIAAHARQDVNDMKIFEARRGVSAMKDSLDASEAESSRINDQLANIQKVDQDHRDAVKVLRLKYQDLRKTLLSQNVALGPSIDILEDNLSKLDSDFDTFSETVDSGDHEKAQAQLQQLQSNTATLEQQIEDIPPLEDRLTNVFPGQLDEIQDAYEQLINHNYAFNDDNVRTELKAIKAKISENKETLGNLRLEAVQSNNESISKRIDVLYDKLQQEIDARKEVDNSFPIITDFIVHAEGQNKVLLSEVERLDQSYVFNSNEDETAQNLSSQLESIRSEHDRDTEQMTNQPVVYSDILARLKDENSQLNDIETTQAEVNQNLQALVDSEKDARRRLQQYDIEIHNIKRHVENINLPGIPNDYMDYFFVVSDEIEKASSSMNQVRINMEMINRELDMINTDLQTLTKKTTELTDNAALSELAIQYANRYRHTNEDVDAASRHAQRLFDSEHRYDQSLETISAALDKVEPGSVENITENYYQQKHTEY</sequence>
<dbReference type="PATRIC" id="fig|480391.4.peg.747"/>
<dbReference type="GO" id="GO:0005886">
    <property type="term" value="C:plasma membrane"/>
    <property type="evidence" value="ECO:0007669"/>
    <property type="project" value="UniProtKB-SubCell"/>
</dbReference>
<dbReference type="GO" id="GO:0005940">
    <property type="term" value="C:septin ring"/>
    <property type="evidence" value="ECO:0007669"/>
    <property type="project" value="InterPro"/>
</dbReference>
<evidence type="ECO:0000256" key="4">
    <source>
        <dbReference type="ARBA" id="ARBA00023136"/>
    </source>
</evidence>
<keyword evidence="5 6" id="KW-0717">Septation</keyword>
<keyword evidence="1 6" id="KW-0812">Transmembrane</keyword>
<protein>
    <recommendedName>
        <fullName evidence="6">Septation ring formation regulator EzrA</fullName>
    </recommendedName>
</protein>
<evidence type="ECO:0000256" key="6">
    <source>
        <dbReference type="HAMAP-Rule" id="MF_00728"/>
    </source>
</evidence>
<gene>
    <name evidence="6" type="primary">ezrA</name>
    <name evidence="8" type="ORF">IV88_GL000736</name>
</gene>
<proteinExistence type="inferred from homology"/>
<accession>A0A0R2NFZ7</accession>
<comment type="caution">
    <text evidence="8">The sequence shown here is derived from an EMBL/GenBank/DDBJ whole genome shotgun (WGS) entry which is preliminary data.</text>
</comment>
<dbReference type="HAMAP" id="MF_00728">
    <property type="entry name" value="EzrA"/>
    <property type="match status" value="1"/>
</dbReference>
<reference evidence="8 9" key="1">
    <citation type="journal article" date="2015" name="Genome Announc.">
        <title>Expanding the biotechnology potential of lactobacilli through comparative genomics of 213 strains and associated genera.</title>
        <authorList>
            <person name="Sun Z."/>
            <person name="Harris H.M."/>
            <person name="McCann A."/>
            <person name="Guo C."/>
            <person name="Argimon S."/>
            <person name="Zhang W."/>
            <person name="Yang X."/>
            <person name="Jeffery I.B."/>
            <person name="Cooney J.C."/>
            <person name="Kagawa T.F."/>
            <person name="Liu W."/>
            <person name="Song Y."/>
            <person name="Salvetti E."/>
            <person name="Wrobel A."/>
            <person name="Rasinkangas P."/>
            <person name="Parkhill J."/>
            <person name="Rea M.C."/>
            <person name="O'Sullivan O."/>
            <person name="Ritari J."/>
            <person name="Douillard F.P."/>
            <person name="Paul Ross R."/>
            <person name="Yang R."/>
            <person name="Briner A.E."/>
            <person name="Felis G.E."/>
            <person name="de Vos W.M."/>
            <person name="Barrangou R."/>
            <person name="Klaenhammer T.R."/>
            <person name="Caufield P.W."/>
            <person name="Cui Y."/>
            <person name="Zhang H."/>
            <person name="O'Toole P.W."/>
        </authorList>
    </citation>
    <scope>NUCLEOTIDE SEQUENCE [LARGE SCALE GENOMIC DNA]</scope>
    <source>
        <strain evidence="8 9">DSM 23026</strain>
    </source>
</reference>
<feature type="topological domain" description="Cytoplasmic" evidence="6">
    <location>
        <begin position="23"/>
        <end position="569"/>
    </location>
</feature>
<organism evidence="8 9">
    <name type="scientific">Pediococcus argentinicus</name>
    <dbReference type="NCBI Taxonomy" id="480391"/>
    <lineage>
        <taxon>Bacteria</taxon>
        <taxon>Bacillati</taxon>
        <taxon>Bacillota</taxon>
        <taxon>Bacilli</taxon>
        <taxon>Lactobacillales</taxon>
        <taxon>Lactobacillaceae</taxon>
        <taxon>Pediococcus</taxon>
    </lineage>
</organism>
<feature type="topological domain" description="Extracellular" evidence="6">
    <location>
        <begin position="1"/>
        <end position="3"/>
    </location>
</feature>
<feature type="transmembrane region" description="Helical" evidence="7">
    <location>
        <begin position="6"/>
        <end position="27"/>
    </location>
</feature>
<evidence type="ECO:0000256" key="1">
    <source>
        <dbReference type="ARBA" id="ARBA00022692"/>
    </source>
</evidence>
<evidence type="ECO:0000256" key="2">
    <source>
        <dbReference type="ARBA" id="ARBA00022989"/>
    </source>
</evidence>
<comment type="function">
    <text evidence="6">Negative regulator of FtsZ ring formation; modulates the frequency and position of FtsZ ring formation. Inhibits FtsZ ring formation at polar sites. Interacts either with FtsZ or with one of its binding partners to promote depolymerization.</text>
</comment>
<dbReference type="Pfam" id="PF06160">
    <property type="entry name" value="EzrA"/>
    <property type="match status" value="1"/>
</dbReference>
<evidence type="ECO:0000256" key="7">
    <source>
        <dbReference type="SAM" id="Phobius"/>
    </source>
</evidence>
<keyword evidence="6" id="KW-1003">Cell membrane</keyword>
<name>A0A0R2NFZ7_9LACO</name>
<dbReference type="NCBIfam" id="NF003409">
    <property type="entry name" value="PRK04778.1-3"/>
    <property type="match status" value="1"/>
</dbReference>
<dbReference type="OrthoDB" id="1654473at2"/>
<dbReference type="Proteomes" id="UP000051249">
    <property type="component" value="Unassembled WGS sequence"/>
</dbReference>
<keyword evidence="6" id="KW-0131">Cell cycle</keyword>
<keyword evidence="4 6" id="KW-0472">Membrane</keyword>
<evidence type="ECO:0000313" key="8">
    <source>
        <dbReference type="EMBL" id="KRO24753.1"/>
    </source>
</evidence>
<comment type="similarity">
    <text evidence="6">Belongs to the EzrA family.</text>
</comment>
<dbReference type="InterPro" id="IPR010379">
    <property type="entry name" value="EzrA"/>
</dbReference>
<keyword evidence="9" id="KW-1185">Reference proteome</keyword>
<dbReference type="GO" id="GO:0000917">
    <property type="term" value="P:division septum assembly"/>
    <property type="evidence" value="ECO:0007669"/>
    <property type="project" value="UniProtKB-KW"/>
</dbReference>
<keyword evidence="2 6" id="KW-1133">Transmembrane helix</keyword>
<dbReference type="EMBL" id="JQCQ01000022">
    <property type="protein sequence ID" value="KRO24753.1"/>
    <property type="molecule type" value="Genomic_DNA"/>
</dbReference>
<evidence type="ECO:0000256" key="5">
    <source>
        <dbReference type="ARBA" id="ARBA00023210"/>
    </source>
</evidence>
<comment type="subcellular location">
    <subcellularLocation>
        <location evidence="6">Cell membrane</location>
        <topology evidence="6">Single-pass membrane protein</topology>
    </subcellularLocation>
    <text evidence="6">Colocalized with FtsZ to the nascent septal site.</text>
</comment>